<keyword evidence="4" id="KW-0804">Transcription</keyword>
<feature type="region of interest" description="Disordered" evidence="7">
    <location>
        <begin position="165"/>
        <end position="207"/>
    </location>
</feature>
<dbReference type="OrthoDB" id="2307332at2759"/>
<sequence length="207" mass="24077">MEKRELRSTQSRLDFQKKYLKKSTDRIKKFCSTPVNGNRRENLSKTLSNFKFVTSTPKVSHEKNLISTSNEQLEMNESEVKKIKADDHIISNSDVDDNINNSGKKPMNAYMIFLKRNRALIEREHPNLNSRGVVKILGEMWNSLSAQEQQQFYELANKMKEAHYKRLHTSESSPVEDQPKKSDKSKNLSPKNCEYKEQSNNMAMDES</sequence>
<dbReference type="PROSITE" id="PS50118">
    <property type="entry name" value="HMG_BOX_2"/>
    <property type="match status" value="1"/>
</dbReference>
<evidence type="ECO:0000256" key="5">
    <source>
        <dbReference type="ARBA" id="ARBA00023242"/>
    </source>
</evidence>
<protein>
    <recommendedName>
        <fullName evidence="8">HMG box domain-containing protein</fullName>
    </recommendedName>
</protein>
<feature type="domain" description="HMG box" evidence="8">
    <location>
        <begin position="103"/>
        <end position="171"/>
    </location>
</feature>
<evidence type="ECO:0000313" key="10">
    <source>
        <dbReference type="Proteomes" id="UP000194236"/>
    </source>
</evidence>
<reference evidence="9 10" key="1">
    <citation type="submission" date="2017-03" db="EMBL/GenBank/DDBJ databases">
        <title>Genome Survey of Euroglyphus maynei.</title>
        <authorList>
            <person name="Arlian L.G."/>
            <person name="Morgan M.S."/>
            <person name="Rider S.D."/>
        </authorList>
    </citation>
    <scope>NUCLEOTIDE SEQUENCE [LARGE SCALE GENOMIC DNA]</scope>
    <source>
        <strain evidence="9">Arlian Lab</strain>
        <tissue evidence="9">Whole body</tissue>
    </source>
</reference>
<dbReference type="PANTHER" id="PTHR13059">
    <property type="entry name" value="HMG-BOX TRANSCRIPTION FACTOR BBX"/>
    <property type="match status" value="1"/>
</dbReference>
<feature type="compositionally biased region" description="Basic and acidic residues" evidence="7">
    <location>
        <begin position="177"/>
        <end position="186"/>
    </location>
</feature>
<evidence type="ECO:0000256" key="3">
    <source>
        <dbReference type="ARBA" id="ARBA00023125"/>
    </source>
</evidence>
<gene>
    <name evidence="9" type="ORF">BLA29_010724</name>
</gene>
<keyword evidence="1" id="KW-0597">Phosphoprotein</keyword>
<evidence type="ECO:0000256" key="1">
    <source>
        <dbReference type="ARBA" id="ARBA00022553"/>
    </source>
</evidence>
<name>A0A1Y3B8U0_EURMA</name>
<dbReference type="GO" id="GO:0005634">
    <property type="term" value="C:nucleus"/>
    <property type="evidence" value="ECO:0007669"/>
    <property type="project" value="UniProtKB-UniRule"/>
</dbReference>
<dbReference type="GO" id="GO:0000977">
    <property type="term" value="F:RNA polymerase II transcription regulatory region sequence-specific DNA binding"/>
    <property type="evidence" value="ECO:0007669"/>
    <property type="project" value="TreeGrafter"/>
</dbReference>
<dbReference type="SMART" id="SM00398">
    <property type="entry name" value="HMG"/>
    <property type="match status" value="1"/>
</dbReference>
<dbReference type="Gene3D" id="1.10.30.10">
    <property type="entry name" value="High mobility group box domain"/>
    <property type="match status" value="1"/>
</dbReference>
<keyword evidence="3 6" id="KW-0238">DNA-binding</keyword>
<accession>A0A1Y3B8U0</accession>
<dbReference type="Pfam" id="PF00505">
    <property type="entry name" value="HMG_box"/>
    <property type="match status" value="1"/>
</dbReference>
<proteinExistence type="predicted"/>
<dbReference type="SUPFAM" id="SSF47095">
    <property type="entry name" value="HMG-box"/>
    <property type="match status" value="1"/>
</dbReference>
<dbReference type="AlphaFoldDB" id="A0A1Y3B8U0"/>
<keyword evidence="5 6" id="KW-0539">Nucleus</keyword>
<dbReference type="InterPro" id="IPR052412">
    <property type="entry name" value="CC-Dev_Transcription_Reg"/>
</dbReference>
<evidence type="ECO:0000313" key="9">
    <source>
        <dbReference type="EMBL" id="OTF77259.1"/>
    </source>
</evidence>
<evidence type="ECO:0000256" key="2">
    <source>
        <dbReference type="ARBA" id="ARBA00023015"/>
    </source>
</evidence>
<dbReference type="InterPro" id="IPR036910">
    <property type="entry name" value="HMG_box_dom_sf"/>
</dbReference>
<dbReference type="EMBL" id="MUJZ01033624">
    <property type="protein sequence ID" value="OTF77259.1"/>
    <property type="molecule type" value="Genomic_DNA"/>
</dbReference>
<evidence type="ECO:0000256" key="7">
    <source>
        <dbReference type="SAM" id="MobiDB-lite"/>
    </source>
</evidence>
<evidence type="ECO:0000259" key="8">
    <source>
        <dbReference type="PROSITE" id="PS50118"/>
    </source>
</evidence>
<evidence type="ECO:0000256" key="4">
    <source>
        <dbReference type="ARBA" id="ARBA00023163"/>
    </source>
</evidence>
<comment type="caution">
    <text evidence="9">The sequence shown here is derived from an EMBL/GenBank/DDBJ whole genome shotgun (WGS) entry which is preliminary data.</text>
</comment>
<organism evidence="9 10">
    <name type="scientific">Euroglyphus maynei</name>
    <name type="common">Mayne's house dust mite</name>
    <dbReference type="NCBI Taxonomy" id="6958"/>
    <lineage>
        <taxon>Eukaryota</taxon>
        <taxon>Metazoa</taxon>
        <taxon>Ecdysozoa</taxon>
        <taxon>Arthropoda</taxon>
        <taxon>Chelicerata</taxon>
        <taxon>Arachnida</taxon>
        <taxon>Acari</taxon>
        <taxon>Acariformes</taxon>
        <taxon>Sarcoptiformes</taxon>
        <taxon>Astigmata</taxon>
        <taxon>Psoroptidia</taxon>
        <taxon>Analgoidea</taxon>
        <taxon>Pyroglyphidae</taxon>
        <taxon>Pyroglyphinae</taxon>
        <taxon>Euroglyphus</taxon>
    </lineage>
</organism>
<keyword evidence="2" id="KW-0805">Transcription regulation</keyword>
<evidence type="ECO:0000256" key="6">
    <source>
        <dbReference type="PROSITE-ProRule" id="PRU00267"/>
    </source>
</evidence>
<keyword evidence="10" id="KW-1185">Reference proteome</keyword>
<dbReference type="GO" id="GO:0000981">
    <property type="term" value="F:DNA-binding transcription factor activity, RNA polymerase II-specific"/>
    <property type="evidence" value="ECO:0007669"/>
    <property type="project" value="TreeGrafter"/>
</dbReference>
<feature type="non-terminal residue" evidence="9">
    <location>
        <position position="207"/>
    </location>
</feature>
<dbReference type="Proteomes" id="UP000194236">
    <property type="component" value="Unassembled WGS sequence"/>
</dbReference>
<dbReference type="PANTHER" id="PTHR13059:SF13">
    <property type="entry name" value="PROTEIN CAPICUA HOMOLOG"/>
    <property type="match status" value="1"/>
</dbReference>
<dbReference type="InterPro" id="IPR009071">
    <property type="entry name" value="HMG_box_dom"/>
</dbReference>
<feature type="compositionally biased region" description="Polar residues" evidence="7">
    <location>
        <begin position="198"/>
        <end position="207"/>
    </location>
</feature>
<feature type="DNA-binding region" description="HMG box" evidence="6">
    <location>
        <begin position="103"/>
        <end position="171"/>
    </location>
</feature>